<accession>A0A410Q946</accession>
<dbReference type="Pfam" id="PF13240">
    <property type="entry name" value="Zn_Ribbon_1"/>
    <property type="match status" value="1"/>
</dbReference>
<dbReference type="RefSeq" id="WP_114218355.1">
    <property type="nucleotide sequence ID" value="NZ_CP035282.1"/>
</dbReference>
<evidence type="ECO:0000259" key="2">
    <source>
        <dbReference type="Pfam" id="PF13240"/>
    </source>
</evidence>
<keyword evidence="1" id="KW-1133">Transmembrane helix</keyword>
<evidence type="ECO:0000313" key="3">
    <source>
        <dbReference type="EMBL" id="QAT60500.1"/>
    </source>
</evidence>
<feature type="transmembrane region" description="Helical" evidence="1">
    <location>
        <begin position="39"/>
        <end position="60"/>
    </location>
</feature>
<evidence type="ECO:0000256" key="1">
    <source>
        <dbReference type="SAM" id="Phobius"/>
    </source>
</evidence>
<evidence type="ECO:0000313" key="4">
    <source>
        <dbReference type="Proteomes" id="UP000287969"/>
    </source>
</evidence>
<keyword evidence="1" id="KW-0812">Transmembrane</keyword>
<name>A0A410Q946_9FIRM</name>
<feature type="transmembrane region" description="Helical" evidence="1">
    <location>
        <begin position="12"/>
        <end position="33"/>
    </location>
</feature>
<keyword evidence="4" id="KW-1185">Reference proteome</keyword>
<dbReference type="EMBL" id="CP035282">
    <property type="protein sequence ID" value="QAT60500.1"/>
    <property type="molecule type" value="Genomic_DNA"/>
</dbReference>
<gene>
    <name evidence="3" type="ORF">EQM13_02380</name>
</gene>
<dbReference type="OrthoDB" id="517663at2"/>
<dbReference type="KEGG" id="spoa:EQM13_02380"/>
<dbReference type="InterPro" id="IPR026870">
    <property type="entry name" value="Zinc_ribbon_dom"/>
</dbReference>
<dbReference type="Proteomes" id="UP000287969">
    <property type="component" value="Chromosome"/>
</dbReference>
<sequence>MKSVKPGRGPSGMSFIGSIFAVIFGIFWTAIAFSMTESILFPMFGVLFIIMGIIQAVYHFKNATGKNRFSEFDITDSSEEEDPMGKWVDNKSKILYCPYCGAKIDKEFSFCPKCGKKLDNIK</sequence>
<protein>
    <submittedName>
        <fullName evidence="3">Zinc ribbon domain-containing protein</fullName>
    </submittedName>
</protein>
<organism evidence="3 4">
    <name type="scientific">Acidilutibacter cellobiosedens</name>
    <dbReference type="NCBI Taxonomy" id="2507161"/>
    <lineage>
        <taxon>Bacteria</taxon>
        <taxon>Bacillati</taxon>
        <taxon>Bacillota</taxon>
        <taxon>Tissierellia</taxon>
        <taxon>Tissierellales</taxon>
        <taxon>Acidilutibacteraceae</taxon>
        <taxon>Acidilutibacter</taxon>
    </lineage>
</organism>
<reference evidence="4" key="1">
    <citation type="submission" date="2019-01" db="EMBL/GenBank/DDBJ databases">
        <title>Draft genomes of a novel of Sporanaerobacter strains.</title>
        <authorList>
            <person name="Ma S."/>
        </authorList>
    </citation>
    <scope>NUCLEOTIDE SEQUENCE [LARGE SCALE GENOMIC DNA]</scope>
    <source>
        <strain evidence="4">NJN-17</strain>
    </source>
</reference>
<keyword evidence="1" id="KW-0472">Membrane</keyword>
<dbReference type="AlphaFoldDB" id="A0A410Q946"/>
<proteinExistence type="predicted"/>
<feature type="domain" description="Zinc-ribbon" evidence="2">
    <location>
        <begin position="96"/>
        <end position="118"/>
    </location>
</feature>